<evidence type="ECO:0000256" key="1">
    <source>
        <dbReference type="ARBA" id="ARBA00004141"/>
    </source>
</evidence>
<dbReference type="Pfam" id="PF09685">
    <property type="entry name" value="MamF_MmsF"/>
    <property type="match status" value="1"/>
</dbReference>
<evidence type="ECO:0000256" key="4">
    <source>
        <dbReference type="ARBA" id="ARBA00023136"/>
    </source>
</evidence>
<dbReference type="RefSeq" id="WP_036835732.1">
    <property type="nucleotide sequence ID" value="NZ_AVPG01000026.1"/>
</dbReference>
<dbReference type="InterPro" id="IPR019109">
    <property type="entry name" value="MamF_MmsF"/>
</dbReference>
<dbReference type="eggNOG" id="COG3296">
    <property type="taxonomic scope" value="Bacteria"/>
</dbReference>
<feature type="transmembrane region" description="Helical" evidence="5">
    <location>
        <begin position="12"/>
        <end position="31"/>
    </location>
</feature>
<keyword evidence="2 5" id="KW-0812">Transmembrane</keyword>
<organism evidence="6 7">
    <name type="scientific">Pontibacillus litoralis JSM 072002</name>
    <dbReference type="NCBI Taxonomy" id="1385512"/>
    <lineage>
        <taxon>Bacteria</taxon>
        <taxon>Bacillati</taxon>
        <taxon>Bacillota</taxon>
        <taxon>Bacilli</taxon>
        <taxon>Bacillales</taxon>
        <taxon>Bacillaceae</taxon>
        <taxon>Pontibacillus</taxon>
    </lineage>
</organism>
<evidence type="ECO:0008006" key="8">
    <source>
        <dbReference type="Google" id="ProtNLM"/>
    </source>
</evidence>
<dbReference type="STRING" id="1385512.N784_10015"/>
<evidence type="ECO:0000313" key="6">
    <source>
        <dbReference type="EMBL" id="KGX85112.1"/>
    </source>
</evidence>
<dbReference type="EMBL" id="AVPG01000026">
    <property type="protein sequence ID" value="KGX85112.1"/>
    <property type="molecule type" value="Genomic_DNA"/>
</dbReference>
<dbReference type="Proteomes" id="UP000030401">
    <property type="component" value="Unassembled WGS sequence"/>
</dbReference>
<comment type="caution">
    <text evidence="6">The sequence shown here is derived from an EMBL/GenBank/DDBJ whole genome shotgun (WGS) entry which is preliminary data.</text>
</comment>
<keyword evidence="3 5" id="KW-1133">Transmembrane helix</keyword>
<evidence type="ECO:0000313" key="7">
    <source>
        <dbReference type="Proteomes" id="UP000030401"/>
    </source>
</evidence>
<protein>
    <recommendedName>
        <fullName evidence="8">DUF4870 domain-containing protein</fullName>
    </recommendedName>
</protein>
<gene>
    <name evidence="6" type="ORF">N784_10015</name>
</gene>
<accession>A0A0A5HNA6</accession>
<evidence type="ECO:0000256" key="2">
    <source>
        <dbReference type="ARBA" id="ARBA00022692"/>
    </source>
</evidence>
<dbReference type="AlphaFoldDB" id="A0A0A5HNA6"/>
<keyword evidence="4 5" id="KW-0472">Membrane</keyword>
<evidence type="ECO:0000256" key="3">
    <source>
        <dbReference type="ARBA" id="ARBA00022989"/>
    </source>
</evidence>
<feature type="transmembrane region" description="Helical" evidence="5">
    <location>
        <begin position="51"/>
        <end position="83"/>
    </location>
</feature>
<sequence>MPSSDERMLAMLIYVVSLFTAIIGPLIIWILKKDDSEFIDYHGKEYFNFFLSYAIYGVISSILVIVLIGFVFLFIIWIVGIIFTIMAAVKAYNGEKYKIPTVIHFIK</sequence>
<proteinExistence type="predicted"/>
<keyword evidence="7" id="KW-1185">Reference proteome</keyword>
<comment type="subcellular location">
    <subcellularLocation>
        <location evidence="1">Membrane</location>
        <topology evidence="1">Multi-pass membrane protein</topology>
    </subcellularLocation>
</comment>
<reference evidence="6 7" key="1">
    <citation type="submission" date="2013-08" db="EMBL/GenBank/DDBJ databases">
        <authorList>
            <person name="Huang J."/>
            <person name="Wang G."/>
        </authorList>
    </citation>
    <scope>NUCLEOTIDE SEQUENCE [LARGE SCALE GENOMIC DNA]</scope>
    <source>
        <strain evidence="6 7">JSM 072002</strain>
    </source>
</reference>
<evidence type="ECO:0000256" key="5">
    <source>
        <dbReference type="SAM" id="Phobius"/>
    </source>
</evidence>
<name>A0A0A5HNA6_9BACI</name>